<keyword evidence="1" id="KW-0808">Transferase</keyword>
<dbReference type="PANTHER" id="PTHR34072">
    <property type="entry name" value="ENZYMATIC POLYPROTEIN-RELATED"/>
    <property type="match status" value="1"/>
</dbReference>
<dbReference type="InterPro" id="IPR043502">
    <property type="entry name" value="DNA/RNA_pol_sf"/>
</dbReference>
<comment type="caution">
    <text evidence="9">The sequence shown here is derived from an EMBL/GenBank/DDBJ whole genome shotgun (WGS) entry which is preliminary data.</text>
</comment>
<dbReference type="SUPFAM" id="SSF56672">
    <property type="entry name" value="DNA/RNA polymerases"/>
    <property type="match status" value="1"/>
</dbReference>
<feature type="domain" description="Reverse transcriptase RNase H-like" evidence="8">
    <location>
        <begin position="104"/>
        <end position="190"/>
    </location>
</feature>
<dbReference type="AlphaFoldDB" id="A0A5B6X1B2"/>
<evidence type="ECO:0000256" key="7">
    <source>
        <dbReference type="SAM" id="Phobius"/>
    </source>
</evidence>
<dbReference type="EMBL" id="SMMG02000001">
    <property type="protein sequence ID" value="KAA3487513.1"/>
    <property type="molecule type" value="Genomic_DNA"/>
</dbReference>
<keyword evidence="4" id="KW-0255">Endonuclease</keyword>
<gene>
    <name evidence="9" type="ORF">EPI10_031332</name>
</gene>
<keyword evidence="7" id="KW-1133">Transmembrane helix</keyword>
<evidence type="ECO:0000313" key="10">
    <source>
        <dbReference type="Proteomes" id="UP000325315"/>
    </source>
</evidence>
<dbReference type="OrthoDB" id="2013610at2759"/>
<dbReference type="Gene3D" id="3.30.70.270">
    <property type="match status" value="1"/>
</dbReference>
<feature type="transmembrane region" description="Helical" evidence="7">
    <location>
        <begin position="43"/>
        <end position="62"/>
    </location>
</feature>
<dbReference type="CDD" id="cd09274">
    <property type="entry name" value="RNase_HI_RT_Ty3"/>
    <property type="match status" value="1"/>
</dbReference>
<keyword evidence="7" id="KW-0812">Transmembrane</keyword>
<name>A0A5B6X1B2_9ROSI</name>
<dbReference type="GO" id="GO:0016787">
    <property type="term" value="F:hydrolase activity"/>
    <property type="evidence" value="ECO:0007669"/>
    <property type="project" value="UniProtKB-KW"/>
</dbReference>
<organism evidence="9 10">
    <name type="scientific">Gossypium australe</name>
    <dbReference type="NCBI Taxonomy" id="47621"/>
    <lineage>
        <taxon>Eukaryota</taxon>
        <taxon>Viridiplantae</taxon>
        <taxon>Streptophyta</taxon>
        <taxon>Embryophyta</taxon>
        <taxon>Tracheophyta</taxon>
        <taxon>Spermatophyta</taxon>
        <taxon>Magnoliopsida</taxon>
        <taxon>eudicotyledons</taxon>
        <taxon>Gunneridae</taxon>
        <taxon>Pentapetalae</taxon>
        <taxon>rosids</taxon>
        <taxon>malvids</taxon>
        <taxon>Malvales</taxon>
        <taxon>Malvaceae</taxon>
        <taxon>Malvoideae</taxon>
        <taxon>Gossypium</taxon>
    </lineage>
</organism>
<reference evidence="9" key="1">
    <citation type="submission" date="2019-08" db="EMBL/GenBank/DDBJ databases">
        <authorList>
            <person name="Liu F."/>
        </authorList>
    </citation>
    <scope>NUCLEOTIDE SEQUENCE [LARGE SCALE GENOMIC DNA]</scope>
    <source>
        <strain evidence="9">PA1801</strain>
        <tissue evidence="9">Leaf</tissue>
    </source>
</reference>
<accession>A0A5B6X1B2</accession>
<evidence type="ECO:0000259" key="8">
    <source>
        <dbReference type="Pfam" id="PF17917"/>
    </source>
</evidence>
<dbReference type="Proteomes" id="UP000325315">
    <property type="component" value="Unassembled WGS sequence"/>
</dbReference>
<dbReference type="InterPro" id="IPR041373">
    <property type="entry name" value="RT_RNaseH"/>
</dbReference>
<keyword evidence="3" id="KW-0540">Nuclease</keyword>
<protein>
    <submittedName>
        <fullName evidence="9">DNA/RNA polymerases superfamily protein</fullName>
    </submittedName>
</protein>
<dbReference type="PANTHER" id="PTHR34072:SF59">
    <property type="entry name" value="CCHC-TYPE INTEGRASE"/>
    <property type="match status" value="1"/>
</dbReference>
<evidence type="ECO:0000256" key="4">
    <source>
        <dbReference type="ARBA" id="ARBA00022759"/>
    </source>
</evidence>
<keyword evidence="7" id="KW-0472">Membrane</keyword>
<evidence type="ECO:0000256" key="3">
    <source>
        <dbReference type="ARBA" id="ARBA00022722"/>
    </source>
</evidence>
<evidence type="ECO:0000256" key="5">
    <source>
        <dbReference type="ARBA" id="ARBA00022801"/>
    </source>
</evidence>
<proteinExistence type="predicted"/>
<evidence type="ECO:0000256" key="6">
    <source>
        <dbReference type="ARBA" id="ARBA00022918"/>
    </source>
</evidence>
<evidence type="ECO:0000313" key="9">
    <source>
        <dbReference type="EMBL" id="KAA3487513.1"/>
    </source>
</evidence>
<dbReference type="GO" id="GO:0003964">
    <property type="term" value="F:RNA-directed DNA polymerase activity"/>
    <property type="evidence" value="ECO:0007669"/>
    <property type="project" value="UniProtKB-KW"/>
</dbReference>
<dbReference type="InterPro" id="IPR043128">
    <property type="entry name" value="Rev_trsase/Diguanyl_cyclase"/>
</dbReference>
<evidence type="ECO:0000256" key="1">
    <source>
        <dbReference type="ARBA" id="ARBA00022679"/>
    </source>
</evidence>
<evidence type="ECO:0000256" key="2">
    <source>
        <dbReference type="ARBA" id="ARBA00022695"/>
    </source>
</evidence>
<keyword evidence="10" id="KW-1185">Reference proteome</keyword>
<dbReference type="GO" id="GO:0004519">
    <property type="term" value="F:endonuclease activity"/>
    <property type="evidence" value="ECO:0007669"/>
    <property type="project" value="UniProtKB-KW"/>
</dbReference>
<sequence length="306" mass="35705">MPNVLKTIVRTQYSHYEYLVMPFGLTNAPVAFMDLMNRVFQPYLYHFVLVLYMTFLFTRHVISVDGIWVDPNKISTIVDWKVQKMFPRIKSFEQLKSMLTEAPVLTQPEIGKEFIIGKVITYALRQLKPYEWNYPTRKLELAAVVCALKIWQHNLYNKKCHIFTDHKSLKYLMTQNEFNLHQCRWLELLKDNDLVIDYHPGKANIVANALSRKSLFALRALNANLTLERDGSILAKLIKNDPDLLSRLESVKSSQKTNFCIRQVKVKHQVPSGLLQPVMIPKKKWEQVTTEFILGLPLTPERKDSI</sequence>
<keyword evidence="6" id="KW-0695">RNA-directed DNA polymerase</keyword>
<dbReference type="Pfam" id="PF17917">
    <property type="entry name" value="RT_RNaseH"/>
    <property type="match status" value="1"/>
</dbReference>
<keyword evidence="5" id="KW-0378">Hydrolase</keyword>
<keyword evidence="2" id="KW-0548">Nucleotidyltransferase</keyword>